<dbReference type="OrthoDB" id="5399929at2759"/>
<organism evidence="1 2">
    <name type="scientific">Dictyocaulus viviparus</name>
    <name type="common">Bovine lungworm</name>
    <dbReference type="NCBI Taxonomy" id="29172"/>
    <lineage>
        <taxon>Eukaryota</taxon>
        <taxon>Metazoa</taxon>
        <taxon>Ecdysozoa</taxon>
        <taxon>Nematoda</taxon>
        <taxon>Chromadorea</taxon>
        <taxon>Rhabditida</taxon>
        <taxon>Rhabditina</taxon>
        <taxon>Rhabditomorpha</taxon>
        <taxon>Strongyloidea</taxon>
        <taxon>Metastrongylidae</taxon>
        <taxon>Dictyocaulus</taxon>
    </lineage>
</organism>
<sequence>CCSRNEILRELEIQHWLKSIFAIISGSKASLANLRLVSKVFQKIVNFTLSDTASSVCDASLGLILDNRDEFHGFLDKLSSDEVMYYGASLWLCYTKLVVNTIGTNISHVDLTKYFCPMQKWLEAFDTRALVFCLRVWSCFIDSISPKLTTGHMRKKLLTALSDPLHSQLIISKLPDSSPMVNAYMSLLSVFSNKVDDLFEEIIIGFFRFVIGKGVFVTCDFCNIENEITKPISTARLVLYGSPCEFPNYLLDEQRNRGFEESLTHVFSILRSLLGVSSKREVPECGNNPNFIRRYGVFLSQIIRIAGVGITTICLCLVELARRIEAIEDCTIRHEQSRILFLQLKACISESDCDGKELEAGYYHAVDLIMRTISSVFCCCQKFSK</sequence>
<feature type="non-terminal residue" evidence="1">
    <location>
        <position position="1"/>
    </location>
</feature>
<dbReference type="AlphaFoldDB" id="A0A0D8XYT0"/>
<reference evidence="2" key="2">
    <citation type="journal article" date="2016" name="Sci. Rep.">
        <title>Dictyocaulus viviparus genome, variome and transcriptome elucidate lungworm biology and support future intervention.</title>
        <authorList>
            <person name="McNulty S.N."/>
            <person name="Strube C."/>
            <person name="Rosa B.A."/>
            <person name="Martin J.C."/>
            <person name="Tyagi R."/>
            <person name="Choi Y.J."/>
            <person name="Wang Q."/>
            <person name="Hallsworth Pepin K."/>
            <person name="Zhang X."/>
            <person name="Ozersky P."/>
            <person name="Wilson R.K."/>
            <person name="Sternberg P.W."/>
            <person name="Gasser R.B."/>
            <person name="Mitreva M."/>
        </authorList>
    </citation>
    <scope>NUCLEOTIDE SEQUENCE [LARGE SCALE GENOMIC DNA]</scope>
    <source>
        <strain evidence="2">HannoverDv2000</strain>
    </source>
</reference>
<keyword evidence="2" id="KW-1185">Reference proteome</keyword>
<reference evidence="1 2" key="1">
    <citation type="submission" date="2013-11" db="EMBL/GenBank/DDBJ databases">
        <title>Draft genome of the bovine lungworm Dictyocaulus viviparus.</title>
        <authorList>
            <person name="Mitreva M."/>
        </authorList>
    </citation>
    <scope>NUCLEOTIDE SEQUENCE [LARGE SCALE GENOMIC DNA]</scope>
    <source>
        <strain evidence="1 2">HannoverDv2000</strain>
    </source>
</reference>
<dbReference type="Proteomes" id="UP000053766">
    <property type="component" value="Unassembled WGS sequence"/>
</dbReference>
<gene>
    <name evidence="1" type="ORF">DICVIV_04943</name>
</gene>
<evidence type="ECO:0000313" key="1">
    <source>
        <dbReference type="EMBL" id="KJH48914.1"/>
    </source>
</evidence>
<dbReference type="EMBL" id="KN716251">
    <property type="protein sequence ID" value="KJH48914.1"/>
    <property type="molecule type" value="Genomic_DNA"/>
</dbReference>
<name>A0A0D8XYT0_DICVI</name>
<protein>
    <submittedName>
        <fullName evidence="1">Uncharacterized protein</fullName>
    </submittedName>
</protein>
<dbReference type="STRING" id="29172.A0A0D8XYT0"/>
<evidence type="ECO:0000313" key="2">
    <source>
        <dbReference type="Proteomes" id="UP000053766"/>
    </source>
</evidence>
<accession>A0A0D8XYT0</accession>
<proteinExistence type="predicted"/>